<feature type="compositionally biased region" description="Basic and acidic residues" evidence="1">
    <location>
        <begin position="259"/>
        <end position="270"/>
    </location>
</feature>
<accession>A0A840IAE0</accession>
<dbReference type="Proteomes" id="UP000585272">
    <property type="component" value="Unassembled WGS sequence"/>
</dbReference>
<dbReference type="AlphaFoldDB" id="A0A840IAE0"/>
<feature type="region of interest" description="Disordered" evidence="1">
    <location>
        <begin position="562"/>
        <end position="589"/>
    </location>
</feature>
<dbReference type="RefSeq" id="WP_183339211.1">
    <property type="nucleotide sequence ID" value="NZ_JACHNU010000001.1"/>
</dbReference>
<dbReference type="SUPFAM" id="SSF82171">
    <property type="entry name" value="DPP6 N-terminal domain-like"/>
    <property type="match status" value="1"/>
</dbReference>
<keyword evidence="3" id="KW-1185">Reference proteome</keyword>
<feature type="region of interest" description="Disordered" evidence="1">
    <location>
        <begin position="1"/>
        <end position="44"/>
    </location>
</feature>
<dbReference type="EMBL" id="JACHNU010000001">
    <property type="protein sequence ID" value="MBB4661221.1"/>
    <property type="molecule type" value="Genomic_DNA"/>
</dbReference>
<evidence type="ECO:0000313" key="2">
    <source>
        <dbReference type="EMBL" id="MBB4661221.1"/>
    </source>
</evidence>
<evidence type="ECO:0000256" key="1">
    <source>
        <dbReference type="SAM" id="MobiDB-lite"/>
    </source>
</evidence>
<gene>
    <name evidence="2" type="ORF">BDZ31_000794</name>
</gene>
<name>A0A840IAE0_9ACTN</name>
<feature type="compositionally biased region" description="Polar residues" evidence="1">
    <location>
        <begin position="29"/>
        <end position="42"/>
    </location>
</feature>
<sequence>MTLLLAAGARGEAPPRHLEMVTPPEKGNNDVSSRTGSTQASADGSRVVFRSATPFPGSVGSGLGNVYLGSRTATGWDLATLTPRQAPNATAGQIGAGFDAFTDDLSVGVLHASDPPLTPHAIGGEGTSNIYRATPLDRSPSYALVTAPRVPGLMTMFGTYAGSSRDLRTVVFETVGVPGLTSDAPNDLGSQAYAWTASEGLRYVGVLPDGSSSTTGATVGLGAMAGNATQPPFAVSDDGDSVLVTTGNATGAGGRLYRWRSDGPTEELSRSRRTPPDAITRPARFEVAAADHSKIFFSSQERLTDNAVARGGRGARADLYLYEPMFDTLTDLTIADPTGGGVLGVLGAAEDGRRIYFVATGALAPGATSGRSNLFVWDEGEGIRFIGVLSDADNWNWRVFDSVKPSRVSRDGRRLLFASDEPQTSYDNAGRRMLYLYDADAGTVACVSCRPDGQQPRSSAGIVTTPGAAQITVQYLPRALSDDGERVFFNTADDLVAEDTNGRVDVYEYSAQGVRLVSTGRGGDDAVFADATPQGDDVFFITRQRISGWDTDDNLDLYAARSSGEPLPEPGLGGSEECEGSACQGPLAPRPASAPFGSLDFVGDDDPVEPVCARRADIRVSTTVRARRRAARSGVLTVTVATPEHGGLAVAARAAVGSRGASRVIGSVRRPPDDASERQIRVRLSRAARKRLAKQRRLRISIRVTLRGCDVSRTTSVLVARTAPRSGRSPARGGRRGR</sequence>
<reference evidence="2 3" key="1">
    <citation type="submission" date="2020-08" db="EMBL/GenBank/DDBJ databases">
        <title>Genomic Encyclopedia of Archaeal and Bacterial Type Strains, Phase II (KMG-II): from individual species to whole genera.</title>
        <authorList>
            <person name="Goeker M."/>
        </authorList>
    </citation>
    <scope>NUCLEOTIDE SEQUENCE [LARGE SCALE GENOMIC DNA]</scope>
    <source>
        <strain evidence="2 3">DSM 23288</strain>
    </source>
</reference>
<comment type="caution">
    <text evidence="2">The sequence shown here is derived from an EMBL/GenBank/DDBJ whole genome shotgun (WGS) entry which is preliminary data.</text>
</comment>
<evidence type="ECO:0000313" key="3">
    <source>
        <dbReference type="Proteomes" id="UP000585272"/>
    </source>
</evidence>
<protein>
    <recommendedName>
        <fullName evidence="4">WD40-like Beta Propeller Repeat</fullName>
    </recommendedName>
</protein>
<organism evidence="2 3">
    <name type="scientific">Conexibacter arvalis</name>
    <dbReference type="NCBI Taxonomy" id="912552"/>
    <lineage>
        <taxon>Bacteria</taxon>
        <taxon>Bacillati</taxon>
        <taxon>Actinomycetota</taxon>
        <taxon>Thermoleophilia</taxon>
        <taxon>Solirubrobacterales</taxon>
        <taxon>Conexibacteraceae</taxon>
        <taxon>Conexibacter</taxon>
    </lineage>
</organism>
<feature type="region of interest" description="Disordered" evidence="1">
    <location>
        <begin position="255"/>
        <end position="277"/>
    </location>
</feature>
<proteinExistence type="predicted"/>
<evidence type="ECO:0008006" key="4">
    <source>
        <dbReference type="Google" id="ProtNLM"/>
    </source>
</evidence>